<evidence type="ECO:0000256" key="4">
    <source>
        <dbReference type="ARBA" id="ARBA00023136"/>
    </source>
</evidence>
<protein>
    <submittedName>
        <fullName evidence="7">Uncharacterized protein</fullName>
    </submittedName>
</protein>
<evidence type="ECO:0000256" key="3">
    <source>
        <dbReference type="ARBA" id="ARBA00022989"/>
    </source>
</evidence>
<evidence type="ECO:0000256" key="2">
    <source>
        <dbReference type="ARBA" id="ARBA00022692"/>
    </source>
</evidence>
<evidence type="ECO:0000313" key="7">
    <source>
        <dbReference type="WBParaSite" id="nRc.2.0.1.t23816-RA"/>
    </source>
</evidence>
<keyword evidence="3 5" id="KW-1133">Transmembrane helix</keyword>
<dbReference type="WBParaSite" id="nRc.2.0.1.t23816-RA">
    <property type="protein sequence ID" value="nRc.2.0.1.t23816-RA"/>
    <property type="gene ID" value="nRc.2.0.1.g23816"/>
</dbReference>
<evidence type="ECO:0000256" key="1">
    <source>
        <dbReference type="ARBA" id="ARBA00004141"/>
    </source>
</evidence>
<feature type="transmembrane region" description="Helical" evidence="5">
    <location>
        <begin position="90"/>
        <end position="109"/>
    </location>
</feature>
<sequence length="120" mass="13776">MNSRTCCYNTPPPFEEEGPCYGVINVVCPNPYGRKVVLIYCRNNRSCPSLIWTQKIGVIGYSISFLSLISACLIFRAFKRLQCTRNFVHINLFASLILRSIMCILTYFLQSDSTEYKIEV</sequence>
<keyword evidence="6" id="KW-1185">Reference proteome</keyword>
<proteinExistence type="predicted"/>
<organism evidence="6 7">
    <name type="scientific">Romanomermis culicivorax</name>
    <name type="common">Nematode worm</name>
    <dbReference type="NCBI Taxonomy" id="13658"/>
    <lineage>
        <taxon>Eukaryota</taxon>
        <taxon>Metazoa</taxon>
        <taxon>Ecdysozoa</taxon>
        <taxon>Nematoda</taxon>
        <taxon>Enoplea</taxon>
        <taxon>Dorylaimia</taxon>
        <taxon>Mermithida</taxon>
        <taxon>Mermithoidea</taxon>
        <taxon>Mermithidae</taxon>
        <taxon>Romanomermis</taxon>
    </lineage>
</organism>
<feature type="transmembrane region" description="Helical" evidence="5">
    <location>
        <begin position="58"/>
        <end position="78"/>
    </location>
</feature>
<dbReference type="GO" id="GO:0008528">
    <property type="term" value="F:G protein-coupled peptide receptor activity"/>
    <property type="evidence" value="ECO:0007669"/>
    <property type="project" value="TreeGrafter"/>
</dbReference>
<keyword evidence="2 5" id="KW-0812">Transmembrane</keyword>
<evidence type="ECO:0000256" key="5">
    <source>
        <dbReference type="SAM" id="Phobius"/>
    </source>
</evidence>
<dbReference type="InterPro" id="IPR000832">
    <property type="entry name" value="GPCR_2_secretin-like"/>
</dbReference>
<dbReference type="AlphaFoldDB" id="A0A915JDZ0"/>
<accession>A0A915JDZ0</accession>
<dbReference type="Proteomes" id="UP000887565">
    <property type="component" value="Unplaced"/>
</dbReference>
<reference evidence="7" key="1">
    <citation type="submission" date="2022-11" db="UniProtKB">
        <authorList>
            <consortium name="WormBaseParasite"/>
        </authorList>
    </citation>
    <scope>IDENTIFICATION</scope>
</reference>
<dbReference type="GO" id="GO:0005886">
    <property type="term" value="C:plasma membrane"/>
    <property type="evidence" value="ECO:0007669"/>
    <property type="project" value="TreeGrafter"/>
</dbReference>
<keyword evidence="4 5" id="KW-0472">Membrane</keyword>
<name>A0A915JDZ0_ROMCU</name>
<dbReference type="PRINTS" id="PR00249">
    <property type="entry name" value="GPCRSECRETIN"/>
</dbReference>
<dbReference type="GO" id="GO:0007188">
    <property type="term" value="P:adenylate cyclase-modulating G protein-coupled receptor signaling pathway"/>
    <property type="evidence" value="ECO:0007669"/>
    <property type="project" value="TreeGrafter"/>
</dbReference>
<evidence type="ECO:0000313" key="6">
    <source>
        <dbReference type="Proteomes" id="UP000887565"/>
    </source>
</evidence>
<dbReference type="PANTHER" id="PTHR45620">
    <property type="entry name" value="PDF RECEPTOR-LIKE PROTEIN-RELATED"/>
    <property type="match status" value="1"/>
</dbReference>
<dbReference type="Gene3D" id="1.20.1070.10">
    <property type="entry name" value="Rhodopsin 7-helix transmembrane proteins"/>
    <property type="match status" value="1"/>
</dbReference>
<comment type="subcellular location">
    <subcellularLocation>
        <location evidence="1">Membrane</location>
        <topology evidence="1">Multi-pass membrane protein</topology>
    </subcellularLocation>
</comment>
<dbReference type="InterPro" id="IPR050332">
    <property type="entry name" value="GPCR_2"/>
</dbReference>
<dbReference type="Pfam" id="PF00002">
    <property type="entry name" value="7tm_2"/>
    <property type="match status" value="1"/>
</dbReference>